<dbReference type="OrthoDB" id="27543at2759"/>
<evidence type="ECO:0000256" key="1">
    <source>
        <dbReference type="ARBA" id="ARBA00006781"/>
    </source>
</evidence>
<dbReference type="Pfam" id="PF13862">
    <property type="entry name" value="BCCIP"/>
    <property type="match status" value="1"/>
</dbReference>
<accession>A0A137NRE7</accession>
<gene>
    <name evidence="3" type="ORF">CONCODRAFT_80801</name>
</gene>
<name>A0A137NRE7_CONC2</name>
<keyword evidence="2" id="KW-0653">Protein transport</keyword>
<protein>
    <recommendedName>
        <fullName evidence="2">Protein BCP1</fullName>
    </recommendedName>
</protein>
<sequence>MDISDNERTSQQQNDQPLNETIDVNFEFFDPKQEDYSTIKNFLNALFGKDGPINNGDLSDLIISQPLIGTTIKTAADEDAYSIFTILNMNVHRERESIFQLTNILLNGTKSNAELNQLLRSLLAEGSEHHLGYLVNERLINMPVQTAPPMYTMLQEEIQWALEDKEPYNFEYFFLLSKTYRETQLNPDLQEVRHGEGGKKQKAQPNAIEFYFNAEEELLQPLADFTHTLKFSQVSQNVPESKRAFNEFGIVEGRKLLVFHKNKYQEILRVLDQGIPKF</sequence>
<comment type="function">
    <text evidence="2">Involved in nuclear export, actin cytoskeleton organization and vesicular transport.</text>
</comment>
<evidence type="ECO:0000313" key="3">
    <source>
        <dbReference type="EMBL" id="KXN65307.1"/>
    </source>
</evidence>
<comment type="similarity">
    <text evidence="1 2">Belongs to the BCP1 family.</text>
</comment>
<dbReference type="InterPro" id="IPR025602">
    <property type="entry name" value="BCP1_family"/>
</dbReference>
<organism evidence="3 4">
    <name type="scientific">Conidiobolus coronatus (strain ATCC 28846 / CBS 209.66 / NRRL 28638)</name>
    <name type="common">Delacroixia coronata</name>
    <dbReference type="NCBI Taxonomy" id="796925"/>
    <lineage>
        <taxon>Eukaryota</taxon>
        <taxon>Fungi</taxon>
        <taxon>Fungi incertae sedis</taxon>
        <taxon>Zoopagomycota</taxon>
        <taxon>Entomophthoromycotina</taxon>
        <taxon>Entomophthoromycetes</taxon>
        <taxon>Entomophthorales</taxon>
        <taxon>Ancylistaceae</taxon>
        <taxon>Conidiobolus</taxon>
    </lineage>
</organism>
<reference evidence="3 4" key="1">
    <citation type="journal article" date="2015" name="Genome Biol. Evol.">
        <title>Phylogenomic analyses indicate that early fungi evolved digesting cell walls of algal ancestors of land plants.</title>
        <authorList>
            <person name="Chang Y."/>
            <person name="Wang S."/>
            <person name="Sekimoto S."/>
            <person name="Aerts A.L."/>
            <person name="Choi C."/>
            <person name="Clum A."/>
            <person name="LaButti K.M."/>
            <person name="Lindquist E.A."/>
            <person name="Yee Ngan C."/>
            <person name="Ohm R.A."/>
            <person name="Salamov A.A."/>
            <person name="Grigoriev I.V."/>
            <person name="Spatafora J.W."/>
            <person name="Berbee M.L."/>
        </authorList>
    </citation>
    <scope>NUCLEOTIDE SEQUENCE [LARGE SCALE GENOMIC DNA]</scope>
    <source>
        <strain evidence="3 4">NRRL 28638</strain>
    </source>
</reference>
<dbReference type="PIRSF" id="PIRSF028983">
    <property type="entry name" value="BCP1"/>
    <property type="match status" value="1"/>
</dbReference>
<dbReference type="Proteomes" id="UP000070444">
    <property type="component" value="Unassembled WGS sequence"/>
</dbReference>
<dbReference type="STRING" id="796925.A0A137NRE7"/>
<dbReference type="GO" id="GO:0015031">
    <property type="term" value="P:protein transport"/>
    <property type="evidence" value="ECO:0007669"/>
    <property type="project" value="UniProtKB-KW"/>
</dbReference>
<dbReference type="PANTHER" id="PTHR13261:SF0">
    <property type="entry name" value="BRCA2 AND CDKN1A-INTERACTING PROTEIN"/>
    <property type="match status" value="1"/>
</dbReference>
<proteinExistence type="inferred from homology"/>
<keyword evidence="2" id="KW-0539">Nucleus</keyword>
<dbReference type="GO" id="GO:0005634">
    <property type="term" value="C:nucleus"/>
    <property type="evidence" value="ECO:0007669"/>
    <property type="project" value="UniProtKB-SubCell"/>
</dbReference>
<keyword evidence="2" id="KW-0813">Transport</keyword>
<keyword evidence="4" id="KW-1185">Reference proteome</keyword>
<evidence type="ECO:0000256" key="2">
    <source>
        <dbReference type="PIRNR" id="PIRNR028983"/>
    </source>
</evidence>
<comment type="subcellular location">
    <subcellularLocation>
        <location evidence="2">Nucleus</location>
    </subcellularLocation>
</comment>
<evidence type="ECO:0000313" key="4">
    <source>
        <dbReference type="Proteomes" id="UP000070444"/>
    </source>
</evidence>
<dbReference type="OMA" id="VKFYRKE"/>
<dbReference type="PANTHER" id="PTHR13261">
    <property type="entry name" value="BRCA2 AND CDKN1A INTERACTING PROTEIN"/>
    <property type="match status" value="1"/>
</dbReference>
<dbReference type="AlphaFoldDB" id="A0A137NRE7"/>
<dbReference type="EMBL" id="KQ964916">
    <property type="protein sequence ID" value="KXN65307.1"/>
    <property type="molecule type" value="Genomic_DNA"/>
</dbReference>